<dbReference type="SUPFAM" id="SSF53955">
    <property type="entry name" value="Lysozyme-like"/>
    <property type="match status" value="1"/>
</dbReference>
<feature type="chain" id="PRO_5030882366" evidence="1">
    <location>
        <begin position="23"/>
        <end position="258"/>
    </location>
</feature>
<dbReference type="Proteomes" id="UP000542776">
    <property type="component" value="Unassembled WGS sequence"/>
</dbReference>
<name>A0A7W6MLS9_9HYPH</name>
<reference evidence="2 3" key="1">
    <citation type="submission" date="2020-08" db="EMBL/GenBank/DDBJ databases">
        <title>Genomic Encyclopedia of Type Strains, Phase IV (KMG-IV): sequencing the most valuable type-strain genomes for metagenomic binning, comparative biology and taxonomic classification.</title>
        <authorList>
            <person name="Goeker M."/>
        </authorList>
    </citation>
    <scope>NUCLEOTIDE SEQUENCE [LARGE SCALE GENOMIC DNA]</scope>
    <source>
        <strain evidence="2 3">DSM 102238</strain>
    </source>
</reference>
<dbReference type="RefSeq" id="WP_183201680.1">
    <property type="nucleotide sequence ID" value="NZ_JACIEK010000015.1"/>
</dbReference>
<dbReference type="Gene3D" id="1.10.530.10">
    <property type="match status" value="1"/>
</dbReference>
<evidence type="ECO:0000256" key="1">
    <source>
        <dbReference type="SAM" id="SignalP"/>
    </source>
</evidence>
<proteinExistence type="predicted"/>
<dbReference type="EMBL" id="JACIEK010000015">
    <property type="protein sequence ID" value="MBB4000108.1"/>
    <property type="molecule type" value="Genomic_DNA"/>
</dbReference>
<accession>A0A7W6MLS9</accession>
<evidence type="ECO:0000313" key="2">
    <source>
        <dbReference type="EMBL" id="MBB4000108.1"/>
    </source>
</evidence>
<comment type="caution">
    <text evidence="2">The sequence shown here is derived from an EMBL/GenBank/DDBJ whole genome shotgun (WGS) entry which is preliminary data.</text>
</comment>
<sequence>MKILRTTLLAAALLGTTALGFASTQYVNNVTGAESGGNYAIFNTSGTTRAMGRYQFLPRTFAGLGYMKHTGGPVREWSSYTFTDEARSAGVNSLNDLRYSEAGHRLQDAGMTRFTNRNLNSFSSTTRGAIGSTVAGRPVTTDGLLSAGHFLGSGGLNQWAASGFSVSGLPAKVVAANGGSAAKLNEYLLNRMGKHAGETWVGGESVEWAGGTGDTTSYAQDGMYDATEGFPGFGSKRQVVIQETLPFQGQRKSLGGGA</sequence>
<dbReference type="InterPro" id="IPR023346">
    <property type="entry name" value="Lysozyme-like_dom_sf"/>
</dbReference>
<feature type="signal peptide" evidence="1">
    <location>
        <begin position="1"/>
        <end position="22"/>
    </location>
</feature>
<keyword evidence="3" id="KW-1185">Reference proteome</keyword>
<keyword evidence="1" id="KW-0732">Signal</keyword>
<evidence type="ECO:0000313" key="3">
    <source>
        <dbReference type="Proteomes" id="UP000542776"/>
    </source>
</evidence>
<dbReference type="AlphaFoldDB" id="A0A7W6MLS9"/>
<protein>
    <submittedName>
        <fullName evidence="2">Uncharacterized protein</fullName>
    </submittedName>
</protein>
<organism evidence="2 3">
    <name type="scientific">Aureimonas pseudogalii</name>
    <dbReference type="NCBI Taxonomy" id="1744844"/>
    <lineage>
        <taxon>Bacteria</taxon>
        <taxon>Pseudomonadati</taxon>
        <taxon>Pseudomonadota</taxon>
        <taxon>Alphaproteobacteria</taxon>
        <taxon>Hyphomicrobiales</taxon>
        <taxon>Aurantimonadaceae</taxon>
        <taxon>Aureimonas</taxon>
    </lineage>
</organism>
<gene>
    <name evidence="2" type="ORF">GGR04_003984</name>
</gene>